<reference evidence="2" key="1">
    <citation type="journal article" date="2020" name="Nature">
        <title>Giant virus diversity and host interactions through global metagenomics.</title>
        <authorList>
            <person name="Schulz F."/>
            <person name="Roux S."/>
            <person name="Paez-Espino D."/>
            <person name="Jungbluth S."/>
            <person name="Walsh D.A."/>
            <person name="Denef V.J."/>
            <person name="McMahon K.D."/>
            <person name="Konstantinidis K.T."/>
            <person name="Eloe-Fadrosh E.A."/>
            <person name="Kyrpides N.C."/>
            <person name="Woyke T."/>
        </authorList>
    </citation>
    <scope>NUCLEOTIDE SEQUENCE</scope>
    <source>
        <strain evidence="2">GVMAG-M-3300023174-182</strain>
    </source>
</reference>
<evidence type="ECO:0000256" key="1">
    <source>
        <dbReference type="SAM" id="MobiDB-lite"/>
    </source>
</evidence>
<evidence type="ECO:0000313" key="2">
    <source>
        <dbReference type="EMBL" id="QHT16149.1"/>
    </source>
</evidence>
<sequence>MSKEIILTRNQMAFYIYNLFGHDIAHDGHPAGLGEGRFAKAIKRSSERNRTMMSTSNMGGGPGMSRLRQQREVVPEQTTTDIEMTETNTTRNQEELYFESIGEMMSRDTLIKSIGEVLIPLFDPEKDPIDPSILYSANNPRNSASDSKQWQDINLIIINVPGIIANFSNNNNNKKLYPGFIYFNGEIFNPYDAVLYSQPSPDRLNSIEIIVSLENFLIRIPDSDYIYIQEKNSPTPITYRQIKRDGFQLMIDHLGVEFFYSSFNNYMKTTSFLKLQTAPDVYFVYYVLKKTGPNKVSQNFYNILFQLYNDILIFKNKSSLVSVYNLSISFLELLHTFTLFRYTYNEMYITYCKDNFNIVEPNNISLDTLVQVFVGQISQQGYRIKNEISIYTILDLFGGDDNLIDEKTIELIIKNKTKIIQNLRRKTNKKYEEIVIKQFIKNINNFTISEKLDNEILMIKDFFIISKISKAYLTKYSENDNYLMDDENDNILIDENMQGGASQKLRYEDFVIPKEFVNYMTQDILPDAKIDLVTNLNDETKIPNLLNSDNIPVINENIKKKIQDNDNVIKTVLLPRNRLPEAYAQALYGPVSSPYRDIDEIKLLSFLIKNVPSTSDIDSLSSLEQYKLKLFNDPTMNKTLGFLQDLNNLFKNTNDRMVDINAKVLSLLTMESQDNTDLPSLFKFNASGVVPKEFSKKIGILAAFEQSMIRQIRSAILFSLLSQIIRNKSTATMTAVNRFMDNFSQALNVYLNIFEVVTQIFESAPGLTTVQKINSAYMISTAILSVSHVMKKIPTAQNDYILNAQIKILSTIYLKQNLSGAKTGQGDIDNKLLTAFKEWITTGSKGAGNFQGNAGFAISDNKLSKNILESLGEKTLPENQLYFINNAVTTKVGIPPFFCPLSSIMDGQSTCNTFNSSVKNNGVEYGIMDVVIRDGNVTNNSLQRTGETMRYHVRVEFNEREKKASISAFLKIGDEILINVGRVSSAPTNNIDDPADPPIEIDLNSRSTPLEASECLREIISVNVNTLFNPNGTIKIWDNYLDLITSEETAIPIYNGVNITSKKLRRRIVTASFKKGIGDDIQEFNTIFENGGYVEGPFNILKPGTSILPPNNIRLGLSNDRPSGIRSCLVILFGQGDVNPNSIGGFINPEGKYLIAIRNKKMRGGRFFKYRNKNVNFYKKTNKQKQRIMNRKFKKSFKKQCKIKKNISIKKNKRTKTIKRRNNK</sequence>
<organism evidence="2">
    <name type="scientific">viral metagenome</name>
    <dbReference type="NCBI Taxonomy" id="1070528"/>
    <lineage>
        <taxon>unclassified sequences</taxon>
        <taxon>metagenomes</taxon>
        <taxon>organismal metagenomes</taxon>
    </lineage>
</organism>
<name>A0A6C0DJP8_9ZZZZ</name>
<dbReference type="AlphaFoldDB" id="A0A6C0DJP8"/>
<feature type="region of interest" description="Disordered" evidence="1">
    <location>
        <begin position="51"/>
        <end position="78"/>
    </location>
</feature>
<proteinExistence type="predicted"/>
<accession>A0A6C0DJP8</accession>
<protein>
    <submittedName>
        <fullName evidence="2">Uncharacterized protein</fullName>
    </submittedName>
</protein>
<dbReference type="EMBL" id="MN739616">
    <property type="protein sequence ID" value="QHT16149.1"/>
    <property type="molecule type" value="Genomic_DNA"/>
</dbReference>